<evidence type="ECO:0000313" key="1">
    <source>
        <dbReference type="EMBL" id="KAF2266126.1"/>
    </source>
</evidence>
<dbReference type="AlphaFoldDB" id="A0A9P4N8R2"/>
<comment type="caution">
    <text evidence="1">The sequence shown here is derived from an EMBL/GenBank/DDBJ whole genome shotgun (WGS) entry which is preliminary data.</text>
</comment>
<gene>
    <name evidence="1" type="ORF">CC78DRAFT_542831</name>
</gene>
<organism evidence="1 2">
    <name type="scientific">Lojkania enalia</name>
    <dbReference type="NCBI Taxonomy" id="147567"/>
    <lineage>
        <taxon>Eukaryota</taxon>
        <taxon>Fungi</taxon>
        <taxon>Dikarya</taxon>
        <taxon>Ascomycota</taxon>
        <taxon>Pezizomycotina</taxon>
        <taxon>Dothideomycetes</taxon>
        <taxon>Pleosporomycetidae</taxon>
        <taxon>Pleosporales</taxon>
        <taxon>Pleosporales incertae sedis</taxon>
        <taxon>Lojkania</taxon>
    </lineage>
</organism>
<name>A0A9P4N8R2_9PLEO</name>
<dbReference type="OrthoDB" id="3695171at2759"/>
<protein>
    <submittedName>
        <fullName evidence="1">Uncharacterized protein</fullName>
    </submittedName>
</protein>
<dbReference type="EMBL" id="ML986601">
    <property type="protein sequence ID" value="KAF2266126.1"/>
    <property type="molecule type" value="Genomic_DNA"/>
</dbReference>
<accession>A0A9P4N8R2</accession>
<reference evidence="2" key="1">
    <citation type="journal article" date="2020" name="Stud. Mycol.">
        <title>101 Dothideomycetes genomes: A test case for predicting lifestyles and emergence of pathogens.</title>
        <authorList>
            <person name="Haridas S."/>
            <person name="Albert R."/>
            <person name="Binder M."/>
            <person name="Bloem J."/>
            <person name="LaButti K."/>
            <person name="Salamov A."/>
            <person name="Andreopoulos B."/>
            <person name="Baker S."/>
            <person name="Barry K."/>
            <person name="Bills G."/>
            <person name="Bluhm B."/>
            <person name="Cannon C."/>
            <person name="Castanera R."/>
            <person name="Culley D."/>
            <person name="Daum C."/>
            <person name="Ezra D."/>
            <person name="Gonzalez J."/>
            <person name="Henrissat B."/>
            <person name="Kuo A."/>
            <person name="Liang C."/>
            <person name="Lipzen A."/>
            <person name="Lutzoni F."/>
            <person name="Magnuson J."/>
            <person name="Mondo S."/>
            <person name="Nolan M."/>
            <person name="Ohm R."/>
            <person name="Pangilinan J."/>
            <person name="Park H.-J."/>
            <person name="Ramirez L."/>
            <person name="Alfaro M."/>
            <person name="Sun H."/>
            <person name="Tritt A."/>
            <person name="Yoshinaga Y."/>
            <person name="Zwiers L.-H."/>
            <person name="Turgeon B."/>
            <person name="Goodwin S."/>
            <person name="Spatafora J."/>
            <person name="Crous P."/>
            <person name="Grigoriev I."/>
        </authorList>
    </citation>
    <scope>NUCLEOTIDE SEQUENCE [LARGE SCALE GENOMIC DNA]</scope>
    <source>
        <strain evidence="2">CBS 304.66</strain>
    </source>
</reference>
<evidence type="ECO:0000313" key="2">
    <source>
        <dbReference type="Proteomes" id="UP000800093"/>
    </source>
</evidence>
<keyword evidence="2" id="KW-1185">Reference proteome</keyword>
<dbReference type="Proteomes" id="UP000800093">
    <property type="component" value="Unassembled WGS sequence"/>
</dbReference>
<sequence length="1059" mass="120798">MIDLKNTLEPYSQDINLSAQSELRRKWNATVSITERSNIEQKIQRVLMLNHEVSRALQVIQLEMQKTMAIRLERASSSAQSERQALVSPADHLKSLSQNIQHDTNDTNLNLAQLQLQVASSKARVDEIGSHIKDVTLAVKSADDTTKRLQADSAASSNSLHVDQIQLRDTVDATRIECQRIGNEVQQLRDHILLWIIGSRMEFSTYEPIMSLLSSADSSDLRVELARKLAESPSGFRKACDNTLYGLQTTKETRLRRDRRAQNSCVCKLVLNRLIARRGRLNFVFESDAEHFPERICYLRQKKKWRYTLSAHLLPLLRRTLDITITITSGAGGCSIGVFLNYYRTVRRSESELYRLFDHFPENLIQRRCAKPIPLVQEGRIVFLKTSGLNYHSELVTIGDSAGEIDGLARSFIELLHRGYGWDKDEYGNTVLHELVHLALYLGSAPSKGYAQLQSLIEMVLAAGVDILGSSKCGIYRPYIAYNIWIGDVCTVPQIIANCAVEFPDVFDRIPFYDAIGDYSFNEAGNIYKDLFDGCIYYVLAVFKTPLGRDVLRHQRILRVLRHHLDLTILFGYGPFESSILSRSQDYMLQIFKHNGTLNRDYKGSGLYPLDFALGWPDGWNMLLEAGYKAETTLELSISIGDLESTMILLEAKGFSLAEHPSILVIASQSDSLDVQRAIIGALKKCRENLRNIALENLFDKETDGQGLLQESVSDSRAIKVWNELLKRGIPVPKELHPGHFPTIFALVRSICRVEFLDALYDAGFEFVDGEHKSIGTPLLEMLRSKAWEYSNGLNLVRWFINKQANLNFTTDDSFPTILFYFAIVFLKELAPLATSFCDPLRTDGCSCYCSSLKGCLPPHKLWICNPQMKDHKGCMSITKALLNSSLEKWVQLCRLDRAQTTLYYNEMSRVEIFDRLGMAHTCCTYSDRPRISKETMEEVQQGQLRDEDSQLSGQLNLIMEAYEQLRKEYTGNFPDFWAHWWVQVDEILPELSPEERCRCKGLDRLGKDFHTSIRERVKFLSEYRAKVEENALKANGYYGMQFVDVIRLHFADCLSQKL</sequence>
<proteinExistence type="predicted"/>